<keyword evidence="4" id="KW-0238">DNA-binding</keyword>
<keyword evidence="9" id="KW-0614">Plasmid</keyword>
<dbReference type="InterPro" id="IPR036194">
    <property type="entry name" value="FlhD_sf"/>
</dbReference>
<keyword evidence="1" id="KW-0963">Cytoplasm</keyword>
<evidence type="ECO:0000256" key="2">
    <source>
        <dbReference type="ARBA" id="ARBA00022795"/>
    </source>
</evidence>
<keyword evidence="9" id="KW-0969">Cilium</keyword>
<evidence type="ECO:0000256" key="5">
    <source>
        <dbReference type="ARBA" id="ARBA00023157"/>
    </source>
</evidence>
<geneLocation type="plasmid" evidence="9 10">
    <name>unnamed2</name>
</geneLocation>
<dbReference type="Proteomes" id="UP001445268">
    <property type="component" value="Plasmid unnamed2"/>
</dbReference>
<keyword evidence="5" id="KW-1015">Disulfide bond</keyword>
<dbReference type="Pfam" id="PF05247">
    <property type="entry name" value="FlhD"/>
    <property type="match status" value="1"/>
</dbReference>
<protein>
    <submittedName>
        <fullName evidence="9">Flagellar transcriptional regulator FlhD</fullName>
    </submittedName>
</protein>
<evidence type="ECO:0000256" key="1">
    <source>
        <dbReference type="ARBA" id="ARBA00022490"/>
    </source>
</evidence>
<keyword evidence="9" id="KW-0282">Flagellum</keyword>
<dbReference type="RefSeq" id="WP_342632807.1">
    <property type="nucleotide sequence ID" value="NZ_CP152382.1"/>
</dbReference>
<evidence type="ECO:0000256" key="3">
    <source>
        <dbReference type="ARBA" id="ARBA00023015"/>
    </source>
</evidence>
<dbReference type="SUPFAM" id="SSF63592">
    <property type="entry name" value="Flagellar transcriptional activator FlhD"/>
    <property type="match status" value="1"/>
</dbReference>
<gene>
    <name evidence="9" type="ORF">AAGT77_20270</name>
</gene>
<evidence type="ECO:0000256" key="8">
    <source>
        <dbReference type="ARBA" id="ARBA00025431"/>
    </source>
</evidence>
<keyword evidence="7" id="KW-0804">Transcription</keyword>
<accession>A0ABZ3E969</accession>
<evidence type="ECO:0000256" key="7">
    <source>
        <dbReference type="ARBA" id="ARBA00023163"/>
    </source>
</evidence>
<name>A0ABZ3E969_9GAMM</name>
<reference evidence="9 10" key="1">
    <citation type="submission" date="2024-04" db="EMBL/GenBank/DDBJ databases">
        <title>Marinobacter sp. SBY-1.</title>
        <authorList>
            <person name="Pan C."/>
        </authorList>
    </citation>
    <scope>NUCLEOTIDE SEQUENCE [LARGE SCALE GENOMIC DNA]</scope>
    <source>
        <strain evidence="9 10">SBY-1</strain>
        <plasmid evidence="9 10">unnamed2</plasmid>
    </source>
</reference>
<proteinExistence type="predicted"/>
<organism evidence="9 10">
    <name type="scientific">Marinobacter alkaliphilus</name>
    <dbReference type="NCBI Taxonomy" id="254719"/>
    <lineage>
        <taxon>Bacteria</taxon>
        <taxon>Pseudomonadati</taxon>
        <taxon>Pseudomonadota</taxon>
        <taxon>Gammaproteobacteria</taxon>
        <taxon>Pseudomonadales</taxon>
        <taxon>Marinobacteraceae</taxon>
        <taxon>Marinobacter</taxon>
    </lineage>
</organism>
<dbReference type="InterPro" id="IPR023559">
    <property type="entry name" value="Flagellar_FlhD"/>
</dbReference>
<keyword evidence="3" id="KW-0805">Transcription regulation</keyword>
<sequence>MSEIVSPDVEKAEKILRNIQSVNFLTLMLASEVAEFNPTQAEIQFGVSPEVAEQLAVMGRAELAKLAQMPAALFVPRCSGELLSAAMEAASEGDHPALDALHQLMVTI</sequence>
<dbReference type="EMBL" id="CP152382">
    <property type="protein sequence ID" value="XAF56259.1"/>
    <property type="molecule type" value="Genomic_DNA"/>
</dbReference>
<evidence type="ECO:0000256" key="6">
    <source>
        <dbReference type="ARBA" id="ARBA00023159"/>
    </source>
</evidence>
<comment type="function">
    <text evidence="8">Functions in complex with FlhC as a master transcriptional regulator that regulates transcription of several flagellar and non-flagellar operons by binding to their promoter region. Activates expression of class 2 flagellar genes, including fliA, which is a flagellum-specific sigma factor that turns on the class 3 genes. Also regulates genes whose products function in a variety of physiological pathways.</text>
</comment>
<keyword evidence="2" id="KW-1005">Bacterial flagellum biogenesis</keyword>
<keyword evidence="9" id="KW-0966">Cell projection</keyword>
<evidence type="ECO:0000313" key="9">
    <source>
        <dbReference type="EMBL" id="XAF56259.1"/>
    </source>
</evidence>
<evidence type="ECO:0000256" key="4">
    <source>
        <dbReference type="ARBA" id="ARBA00023125"/>
    </source>
</evidence>
<evidence type="ECO:0000313" key="10">
    <source>
        <dbReference type="Proteomes" id="UP001445268"/>
    </source>
</evidence>
<dbReference type="Gene3D" id="1.10.4000.10">
    <property type="entry name" value="Flagellar transcriptional activator FlhD"/>
    <property type="match status" value="1"/>
</dbReference>
<keyword evidence="10" id="KW-1185">Reference proteome</keyword>
<keyword evidence="6" id="KW-0010">Activator</keyword>